<dbReference type="Gene3D" id="3.30.200.20">
    <property type="entry name" value="Phosphorylase Kinase, domain 1"/>
    <property type="match status" value="1"/>
</dbReference>
<evidence type="ECO:0000256" key="3">
    <source>
        <dbReference type="ARBA" id="ARBA00022527"/>
    </source>
</evidence>
<sequence>MMLSRQPNQITPQTYIRKLPYSIMRSIASALDLPGTATNWKDFAQKIPRGIGIAESKYTAHQMRVFEAILNKGNSPTLAIMDDWSTSNATVQDLLDVLHSLELYSLIQMLEGVIQRPPDYQTIVGQPSHMPSTAQSINRPSMYPIQAQPYYSQFRPASMSNLQTPSYMAQPSYQRPIEAQSFSISPMPPSIPERRPVYQRQPTEHESLPVLSLPIENLQLDGSATSYPYSKLCELTSNFSDDLKLGEGAFGSVFKGKLSCPAQTKGGKCTETTEVAIKRLKLDTPEFAQAILEQFKKEVHLISDLQHDNILPLMGYSCDGPELCLVYEFMYNDSLSSNLDACRNGMKILTVSQRLEIGRGSAAGIAYMHDKVVIHRDIKSSNILLDSNMQPRISDFGLIRSTSNTQTSRTSTNTAHPIGTWVYMSPEACKGTVSYAMDVYSFGVVLLELLTGEAVVDESRNPSHLTMYVEESVENDERAIESFFDQHAGIWKPGVGEQLYELSNECLEYKRTKRPIMKKVLARLEELCAMVQLPA</sequence>
<dbReference type="Pfam" id="PF07714">
    <property type="entry name" value="PK_Tyr_Ser-Thr"/>
    <property type="match status" value="1"/>
</dbReference>
<dbReference type="CDD" id="cd08309">
    <property type="entry name" value="Death_IRAK"/>
    <property type="match status" value="1"/>
</dbReference>
<evidence type="ECO:0000256" key="10">
    <source>
        <dbReference type="PROSITE-ProRule" id="PRU10141"/>
    </source>
</evidence>
<dbReference type="Pfam" id="PF00531">
    <property type="entry name" value="Death"/>
    <property type="match status" value="1"/>
</dbReference>
<dbReference type="InterPro" id="IPR017441">
    <property type="entry name" value="Protein_kinase_ATP_BS"/>
</dbReference>
<dbReference type="InterPro" id="IPR011029">
    <property type="entry name" value="DEATH-like_dom_sf"/>
</dbReference>
<protein>
    <recommendedName>
        <fullName evidence="2">non-specific serine/threonine protein kinase</fullName>
        <ecNumber evidence="2">2.7.11.1</ecNumber>
    </recommendedName>
</protein>
<keyword evidence="3" id="KW-0723">Serine/threonine-protein kinase</keyword>
<dbReference type="AlphaFoldDB" id="A0A6F9DFJ2"/>
<evidence type="ECO:0000313" key="12">
    <source>
        <dbReference type="EMBL" id="CAB3256812.1"/>
    </source>
</evidence>
<proteinExistence type="evidence at transcript level"/>
<evidence type="ECO:0000256" key="4">
    <source>
        <dbReference type="ARBA" id="ARBA00022679"/>
    </source>
</evidence>
<dbReference type="GO" id="GO:0009893">
    <property type="term" value="P:positive regulation of metabolic process"/>
    <property type="evidence" value="ECO:0007669"/>
    <property type="project" value="UniProtKB-ARBA"/>
</dbReference>
<accession>A0A6F9DFJ2</accession>
<evidence type="ECO:0000256" key="5">
    <source>
        <dbReference type="ARBA" id="ARBA00022741"/>
    </source>
</evidence>
<dbReference type="PANTHER" id="PTHR27001">
    <property type="entry name" value="OS01G0253100 PROTEIN"/>
    <property type="match status" value="1"/>
</dbReference>
<comment type="catalytic activity">
    <reaction evidence="9">
        <text>L-seryl-[protein] + ATP = O-phospho-L-seryl-[protein] + ADP + H(+)</text>
        <dbReference type="Rhea" id="RHEA:17989"/>
        <dbReference type="Rhea" id="RHEA-COMP:9863"/>
        <dbReference type="Rhea" id="RHEA-COMP:11604"/>
        <dbReference type="ChEBI" id="CHEBI:15378"/>
        <dbReference type="ChEBI" id="CHEBI:29999"/>
        <dbReference type="ChEBI" id="CHEBI:30616"/>
        <dbReference type="ChEBI" id="CHEBI:83421"/>
        <dbReference type="ChEBI" id="CHEBI:456216"/>
        <dbReference type="EC" id="2.7.11.1"/>
    </reaction>
</comment>
<dbReference type="PROSITE" id="PS50011">
    <property type="entry name" value="PROTEIN_KINASE_DOM"/>
    <property type="match status" value="1"/>
</dbReference>
<evidence type="ECO:0000256" key="7">
    <source>
        <dbReference type="ARBA" id="ARBA00022840"/>
    </source>
</evidence>
<dbReference type="GO" id="GO:0007165">
    <property type="term" value="P:signal transduction"/>
    <property type="evidence" value="ECO:0007669"/>
    <property type="project" value="InterPro"/>
</dbReference>
<dbReference type="GO" id="GO:0005524">
    <property type="term" value="F:ATP binding"/>
    <property type="evidence" value="ECO:0007669"/>
    <property type="project" value="UniProtKB-UniRule"/>
</dbReference>
<dbReference type="GO" id="GO:0005886">
    <property type="term" value="C:plasma membrane"/>
    <property type="evidence" value="ECO:0007669"/>
    <property type="project" value="TreeGrafter"/>
</dbReference>
<dbReference type="PROSITE" id="PS00108">
    <property type="entry name" value="PROTEIN_KINASE_ST"/>
    <property type="match status" value="1"/>
</dbReference>
<comment type="catalytic activity">
    <reaction evidence="8">
        <text>L-threonyl-[protein] + ATP = O-phospho-L-threonyl-[protein] + ADP + H(+)</text>
        <dbReference type="Rhea" id="RHEA:46608"/>
        <dbReference type="Rhea" id="RHEA-COMP:11060"/>
        <dbReference type="Rhea" id="RHEA-COMP:11605"/>
        <dbReference type="ChEBI" id="CHEBI:15378"/>
        <dbReference type="ChEBI" id="CHEBI:30013"/>
        <dbReference type="ChEBI" id="CHEBI:30616"/>
        <dbReference type="ChEBI" id="CHEBI:61977"/>
        <dbReference type="ChEBI" id="CHEBI:456216"/>
        <dbReference type="EC" id="2.7.11.1"/>
    </reaction>
</comment>
<dbReference type="InterPro" id="IPR000488">
    <property type="entry name" value="Death_dom"/>
</dbReference>
<dbReference type="SMART" id="SM00220">
    <property type="entry name" value="S_TKc"/>
    <property type="match status" value="1"/>
</dbReference>
<dbReference type="InterPro" id="IPR011009">
    <property type="entry name" value="Kinase-like_dom_sf"/>
</dbReference>
<dbReference type="GO" id="GO:0071345">
    <property type="term" value="P:cellular response to cytokine stimulus"/>
    <property type="evidence" value="ECO:0007669"/>
    <property type="project" value="UniProtKB-ARBA"/>
</dbReference>
<dbReference type="EC" id="2.7.11.1" evidence="2"/>
<dbReference type="GO" id="GO:0045087">
    <property type="term" value="P:innate immune response"/>
    <property type="evidence" value="ECO:0007669"/>
    <property type="project" value="UniProtKB-ARBA"/>
</dbReference>
<evidence type="ECO:0000256" key="8">
    <source>
        <dbReference type="ARBA" id="ARBA00047899"/>
    </source>
</evidence>
<feature type="domain" description="Protein kinase" evidence="11">
    <location>
        <begin position="239"/>
        <end position="527"/>
    </location>
</feature>
<dbReference type="GO" id="GO:0031349">
    <property type="term" value="P:positive regulation of defense response"/>
    <property type="evidence" value="ECO:0007669"/>
    <property type="project" value="UniProtKB-ARBA"/>
</dbReference>
<dbReference type="GO" id="GO:0004674">
    <property type="term" value="F:protein serine/threonine kinase activity"/>
    <property type="evidence" value="ECO:0007669"/>
    <property type="project" value="UniProtKB-KW"/>
</dbReference>
<dbReference type="GO" id="GO:0043123">
    <property type="term" value="P:positive regulation of canonical NF-kappaB signal transduction"/>
    <property type="evidence" value="ECO:0007669"/>
    <property type="project" value="UniProtKB-ARBA"/>
</dbReference>
<evidence type="ECO:0000259" key="11">
    <source>
        <dbReference type="PROSITE" id="PS50011"/>
    </source>
</evidence>
<evidence type="ECO:0000256" key="1">
    <source>
        <dbReference type="ARBA" id="ARBA00008718"/>
    </source>
</evidence>
<dbReference type="PANTHER" id="PTHR27001:SF931">
    <property type="entry name" value="OS11G0664100 PROTEIN"/>
    <property type="match status" value="1"/>
</dbReference>
<dbReference type="FunFam" id="1.10.510.10:FF:000754">
    <property type="entry name" value="Interleukin-1 receptor-associated kinase"/>
    <property type="match status" value="1"/>
</dbReference>
<dbReference type="Gene3D" id="1.10.533.10">
    <property type="entry name" value="Death Domain, Fas"/>
    <property type="match status" value="1"/>
</dbReference>
<keyword evidence="7 10" id="KW-0067">ATP-binding</keyword>
<gene>
    <name evidence="12" type="primary">Irak4-002</name>
</gene>
<keyword evidence="4" id="KW-0808">Transferase</keyword>
<dbReference type="InterPro" id="IPR000719">
    <property type="entry name" value="Prot_kinase_dom"/>
</dbReference>
<dbReference type="InterPro" id="IPR001245">
    <property type="entry name" value="Ser-Thr/Tyr_kinase_cat_dom"/>
</dbReference>
<dbReference type="PROSITE" id="PS00107">
    <property type="entry name" value="PROTEIN_KINASE_ATP"/>
    <property type="match status" value="1"/>
</dbReference>
<evidence type="ECO:0000256" key="2">
    <source>
        <dbReference type="ARBA" id="ARBA00012513"/>
    </source>
</evidence>
<keyword evidence="6 12" id="KW-0418">Kinase</keyword>
<dbReference type="EMBL" id="LR786037">
    <property type="protein sequence ID" value="CAB3256812.1"/>
    <property type="molecule type" value="mRNA"/>
</dbReference>
<name>A0A6F9DFJ2_9ASCI</name>
<dbReference type="SUPFAM" id="SSF47986">
    <property type="entry name" value="DEATH domain"/>
    <property type="match status" value="1"/>
</dbReference>
<keyword evidence="12" id="KW-0675">Receptor</keyword>
<feature type="binding site" evidence="10">
    <location>
        <position position="278"/>
    </location>
    <ligand>
        <name>ATP</name>
        <dbReference type="ChEBI" id="CHEBI:30616"/>
    </ligand>
</feature>
<dbReference type="Gene3D" id="1.10.510.10">
    <property type="entry name" value="Transferase(Phosphotransferase) domain 1"/>
    <property type="match status" value="1"/>
</dbReference>
<comment type="similarity">
    <text evidence="1">Belongs to the protein kinase superfamily. TKL Ser/Thr protein kinase family. Pelle subfamily.</text>
</comment>
<keyword evidence="5 10" id="KW-0547">Nucleotide-binding</keyword>
<evidence type="ECO:0000256" key="9">
    <source>
        <dbReference type="ARBA" id="ARBA00048679"/>
    </source>
</evidence>
<evidence type="ECO:0000256" key="6">
    <source>
        <dbReference type="ARBA" id="ARBA00022777"/>
    </source>
</evidence>
<dbReference type="InterPro" id="IPR008271">
    <property type="entry name" value="Ser/Thr_kinase_AS"/>
</dbReference>
<organism evidence="12">
    <name type="scientific">Phallusia mammillata</name>
    <dbReference type="NCBI Taxonomy" id="59560"/>
    <lineage>
        <taxon>Eukaryota</taxon>
        <taxon>Metazoa</taxon>
        <taxon>Chordata</taxon>
        <taxon>Tunicata</taxon>
        <taxon>Ascidiacea</taxon>
        <taxon>Phlebobranchia</taxon>
        <taxon>Ascidiidae</taxon>
        <taxon>Phallusia</taxon>
    </lineage>
</organism>
<reference evidence="12" key="1">
    <citation type="submission" date="2020-04" db="EMBL/GenBank/DDBJ databases">
        <authorList>
            <person name="Neveu A P."/>
        </authorList>
    </citation>
    <scope>NUCLEOTIDE SEQUENCE</scope>
    <source>
        <tissue evidence="12">Whole embryo</tissue>
    </source>
</reference>
<dbReference type="SUPFAM" id="SSF56112">
    <property type="entry name" value="Protein kinase-like (PK-like)"/>
    <property type="match status" value="1"/>
</dbReference>